<dbReference type="AlphaFoldDB" id="A0A849PA31"/>
<organism evidence="4 5">
    <name type="scientific">Pelistega suis</name>
    <dbReference type="NCBI Taxonomy" id="1631957"/>
    <lineage>
        <taxon>Bacteria</taxon>
        <taxon>Pseudomonadati</taxon>
        <taxon>Pseudomonadota</taxon>
        <taxon>Betaproteobacteria</taxon>
        <taxon>Burkholderiales</taxon>
        <taxon>Alcaligenaceae</taxon>
        <taxon>Pelistega</taxon>
    </lineage>
</organism>
<keyword evidence="2" id="KW-0540">Nuclease</keyword>
<comment type="caution">
    <text evidence="4">The sequence shown here is derived from an EMBL/GenBank/DDBJ whole genome shotgun (WGS) entry which is preliminary data.</text>
</comment>
<dbReference type="Pfam" id="PF01934">
    <property type="entry name" value="HepT-like"/>
    <property type="match status" value="1"/>
</dbReference>
<proteinExistence type="predicted"/>
<name>A0A849PA31_9BURK</name>
<keyword evidence="1" id="KW-1277">Toxin-antitoxin system</keyword>
<keyword evidence="5" id="KW-1185">Reference proteome</keyword>
<evidence type="ECO:0000256" key="2">
    <source>
        <dbReference type="ARBA" id="ARBA00022722"/>
    </source>
</evidence>
<dbReference type="GO" id="GO:0004540">
    <property type="term" value="F:RNA nuclease activity"/>
    <property type="evidence" value="ECO:0007669"/>
    <property type="project" value="InterPro"/>
</dbReference>
<evidence type="ECO:0000313" key="4">
    <source>
        <dbReference type="EMBL" id="NOL51777.1"/>
    </source>
</evidence>
<protein>
    <submittedName>
        <fullName evidence="4">DUF86 domain-containing protein</fullName>
    </submittedName>
</protein>
<gene>
    <name evidence="4" type="ORF">HKX39_06275</name>
</gene>
<dbReference type="InterPro" id="IPR008201">
    <property type="entry name" value="HepT-like"/>
</dbReference>
<dbReference type="GO" id="GO:0110001">
    <property type="term" value="C:toxin-antitoxin complex"/>
    <property type="evidence" value="ECO:0007669"/>
    <property type="project" value="InterPro"/>
</dbReference>
<accession>A0A849PA31</accession>
<reference evidence="4 5" key="1">
    <citation type="submission" date="2020-05" db="EMBL/GenBank/DDBJ databases">
        <authorList>
            <person name="Niu N."/>
        </authorList>
    </citation>
    <scope>NUCLEOTIDE SEQUENCE [LARGE SCALE GENOMIC DNA]</scope>
    <source>
        <strain evidence="4 5">3340-03</strain>
    </source>
</reference>
<evidence type="ECO:0000313" key="5">
    <source>
        <dbReference type="Proteomes" id="UP000537862"/>
    </source>
</evidence>
<dbReference type="GO" id="GO:0016787">
    <property type="term" value="F:hydrolase activity"/>
    <property type="evidence" value="ECO:0007669"/>
    <property type="project" value="UniProtKB-KW"/>
</dbReference>
<dbReference type="Proteomes" id="UP000537862">
    <property type="component" value="Unassembled WGS sequence"/>
</dbReference>
<sequence>MRHRLVHGYSEVDVIVVWDTVQEFVPKLIEAMPYVYKAVNEFKDKNINRDDANPEMVM</sequence>
<evidence type="ECO:0000256" key="1">
    <source>
        <dbReference type="ARBA" id="ARBA00022649"/>
    </source>
</evidence>
<dbReference type="EMBL" id="JABGBN010000004">
    <property type="protein sequence ID" value="NOL51777.1"/>
    <property type="molecule type" value="Genomic_DNA"/>
</dbReference>
<keyword evidence="3" id="KW-0378">Hydrolase</keyword>
<evidence type="ECO:0000256" key="3">
    <source>
        <dbReference type="ARBA" id="ARBA00022801"/>
    </source>
</evidence>